<reference evidence="1" key="1">
    <citation type="submission" date="2021-03" db="EMBL/GenBank/DDBJ databases">
        <title>Evolutionary innovations through gain and loss of genes in the ectomycorrhizal Boletales.</title>
        <authorList>
            <person name="Wu G."/>
            <person name="Miyauchi S."/>
            <person name="Morin E."/>
            <person name="Yang Z.-L."/>
            <person name="Xu J."/>
            <person name="Martin F.M."/>
        </authorList>
    </citation>
    <scope>NUCLEOTIDE SEQUENCE</scope>
    <source>
        <strain evidence="1">BR01</strain>
    </source>
</reference>
<organism evidence="1 2">
    <name type="scientific">Boletus reticuloceps</name>
    <dbReference type="NCBI Taxonomy" id="495285"/>
    <lineage>
        <taxon>Eukaryota</taxon>
        <taxon>Fungi</taxon>
        <taxon>Dikarya</taxon>
        <taxon>Basidiomycota</taxon>
        <taxon>Agaricomycotina</taxon>
        <taxon>Agaricomycetes</taxon>
        <taxon>Agaricomycetidae</taxon>
        <taxon>Boletales</taxon>
        <taxon>Boletineae</taxon>
        <taxon>Boletaceae</taxon>
        <taxon>Boletoideae</taxon>
        <taxon>Boletus</taxon>
    </lineage>
</organism>
<dbReference type="AlphaFoldDB" id="A0A8I3A404"/>
<evidence type="ECO:0000313" key="1">
    <source>
        <dbReference type="EMBL" id="KAG6370131.1"/>
    </source>
</evidence>
<proteinExistence type="predicted"/>
<evidence type="ECO:0000313" key="2">
    <source>
        <dbReference type="Proteomes" id="UP000683000"/>
    </source>
</evidence>
<name>A0A8I3A404_9AGAM</name>
<keyword evidence="2" id="KW-1185">Reference proteome</keyword>
<dbReference type="Proteomes" id="UP000683000">
    <property type="component" value="Unassembled WGS sequence"/>
</dbReference>
<protein>
    <submittedName>
        <fullName evidence="1">Uncharacterized protein</fullName>
    </submittedName>
</protein>
<comment type="caution">
    <text evidence="1">The sequence shown here is derived from an EMBL/GenBank/DDBJ whole genome shotgun (WGS) entry which is preliminary data.</text>
</comment>
<sequence>MARMREPLARFVDVVSSFSELYHIPTATLRLFYDVSRGYIAFNCRGIIYLNLCYFEVWRK</sequence>
<gene>
    <name evidence="1" type="ORF">JVT61DRAFT_12432</name>
</gene>
<accession>A0A8I3A404</accession>
<dbReference type="EMBL" id="JAGFBS010000056">
    <property type="protein sequence ID" value="KAG6370131.1"/>
    <property type="molecule type" value="Genomic_DNA"/>
</dbReference>